<dbReference type="Proteomes" id="UP000572635">
    <property type="component" value="Unassembled WGS sequence"/>
</dbReference>
<dbReference type="EMBL" id="JACHDB010000001">
    <property type="protein sequence ID" value="MBB5434044.1"/>
    <property type="molecule type" value="Genomic_DNA"/>
</dbReference>
<comment type="caution">
    <text evidence="2">The sequence shown here is derived from an EMBL/GenBank/DDBJ whole genome shotgun (WGS) entry which is preliminary data.</text>
</comment>
<evidence type="ECO:0000313" key="3">
    <source>
        <dbReference type="Proteomes" id="UP000572635"/>
    </source>
</evidence>
<protein>
    <submittedName>
        <fullName evidence="2">Uncharacterized protein</fullName>
    </submittedName>
</protein>
<feature type="region of interest" description="Disordered" evidence="1">
    <location>
        <begin position="1"/>
        <end position="21"/>
    </location>
</feature>
<organism evidence="2 3">
    <name type="scientific">Nocardiopsis composta</name>
    <dbReference type="NCBI Taxonomy" id="157465"/>
    <lineage>
        <taxon>Bacteria</taxon>
        <taxon>Bacillati</taxon>
        <taxon>Actinomycetota</taxon>
        <taxon>Actinomycetes</taxon>
        <taxon>Streptosporangiales</taxon>
        <taxon>Nocardiopsidaceae</taxon>
        <taxon>Nocardiopsis</taxon>
    </lineage>
</organism>
<dbReference type="AlphaFoldDB" id="A0A7W8QPF9"/>
<accession>A0A7W8QPF9</accession>
<proteinExistence type="predicted"/>
<reference evidence="2 3" key="1">
    <citation type="submission" date="2020-08" db="EMBL/GenBank/DDBJ databases">
        <title>Sequencing the genomes of 1000 actinobacteria strains.</title>
        <authorList>
            <person name="Klenk H.-P."/>
        </authorList>
    </citation>
    <scope>NUCLEOTIDE SEQUENCE [LARGE SCALE GENOMIC DNA]</scope>
    <source>
        <strain evidence="2 3">DSM 44551</strain>
    </source>
</reference>
<gene>
    <name evidence="2" type="ORF">HDA36_004128</name>
</gene>
<dbReference type="RefSeq" id="WP_184394332.1">
    <property type="nucleotide sequence ID" value="NZ_BAAAJD010000124.1"/>
</dbReference>
<sequence>MQQWPEQPQYQHPHYQAQPQPTELAGTPVMFDVCSFQQVRENVWVDSAGDAVVLDFFNIVPDLPAPLEDPANLQARTSASTAQAGMGLVDMDVIGLDGMPAIRQMVKGPHPRQERGTVYLGSYTVPRATCSVTVKVQCLEGQPTGVREATVFPQFLQQYKGGAASPEEAMAAWAQHPYAYGITGGFPRNHADDPAWDPYFPDHPLSRARRLLGSLACSLRIDPAFKGLQPFWPGR</sequence>
<evidence type="ECO:0000313" key="2">
    <source>
        <dbReference type="EMBL" id="MBB5434044.1"/>
    </source>
</evidence>
<evidence type="ECO:0000256" key="1">
    <source>
        <dbReference type="SAM" id="MobiDB-lite"/>
    </source>
</evidence>
<name>A0A7W8QPF9_9ACTN</name>
<keyword evidence="3" id="KW-1185">Reference proteome</keyword>